<feature type="transmembrane region" description="Helical" evidence="2">
    <location>
        <begin position="171"/>
        <end position="195"/>
    </location>
</feature>
<keyword evidence="2" id="KW-0812">Transmembrane</keyword>
<protein>
    <submittedName>
        <fullName evidence="4">Ion channel</fullName>
    </submittedName>
</protein>
<accession>A0A450TST3</accession>
<feature type="transmembrane region" description="Helical" evidence="2">
    <location>
        <begin position="68"/>
        <end position="90"/>
    </location>
</feature>
<proteinExistence type="predicted"/>
<name>A0A450TST3_9GAMM</name>
<evidence type="ECO:0000313" key="4">
    <source>
        <dbReference type="EMBL" id="VFJ71621.1"/>
    </source>
</evidence>
<feature type="transmembrane region" description="Helical" evidence="2">
    <location>
        <begin position="6"/>
        <end position="25"/>
    </location>
</feature>
<feature type="compositionally biased region" description="Basic and acidic residues" evidence="1">
    <location>
        <begin position="221"/>
        <end position="233"/>
    </location>
</feature>
<dbReference type="EMBL" id="CAADFE010000028">
    <property type="protein sequence ID" value="VFJ71621.1"/>
    <property type="molecule type" value="Genomic_DNA"/>
</dbReference>
<feature type="region of interest" description="Disordered" evidence="1">
    <location>
        <begin position="204"/>
        <end position="247"/>
    </location>
</feature>
<dbReference type="InterPro" id="IPR013099">
    <property type="entry name" value="K_chnl_dom"/>
</dbReference>
<dbReference type="Gene3D" id="1.10.287.70">
    <property type="match status" value="1"/>
</dbReference>
<sequence>MKSNVVDIWSAIFKFLGYLSTFALIRRVFPSLSGSYIFVESWVFFNLSLSISVLILKEFKVLAEILSAFLLIYGVVRVFEIVVYQINVLMFDQYRAEKAGKKYELRSYRRLMILSIQNYIEILFWFSSFYFYYSECFSNTDLLNTAIGSFYYSLVTMSTLGYGDVSPVVTVGYLIVIAHTSIGVFLTLMIIARFISLLPKPETMDSYEKDNKASKPFSPEVKIEVESEQEKRPPQKNLWADISDKSS</sequence>
<reference evidence="4" key="1">
    <citation type="submission" date="2019-02" db="EMBL/GenBank/DDBJ databases">
        <authorList>
            <person name="Gruber-Vodicka R. H."/>
            <person name="Seah K. B. B."/>
        </authorList>
    </citation>
    <scope>NUCLEOTIDE SEQUENCE</scope>
    <source>
        <strain evidence="4">BECK_BZ131</strain>
    </source>
</reference>
<evidence type="ECO:0000256" key="2">
    <source>
        <dbReference type="SAM" id="Phobius"/>
    </source>
</evidence>
<feature type="transmembrane region" description="Helical" evidence="2">
    <location>
        <begin position="111"/>
        <end position="133"/>
    </location>
</feature>
<feature type="domain" description="Potassium channel" evidence="3">
    <location>
        <begin position="123"/>
        <end position="198"/>
    </location>
</feature>
<keyword evidence="2" id="KW-0472">Membrane</keyword>
<evidence type="ECO:0000256" key="1">
    <source>
        <dbReference type="SAM" id="MobiDB-lite"/>
    </source>
</evidence>
<organism evidence="4">
    <name type="scientific">Candidatus Kentrum sp. FW</name>
    <dbReference type="NCBI Taxonomy" id="2126338"/>
    <lineage>
        <taxon>Bacteria</taxon>
        <taxon>Pseudomonadati</taxon>
        <taxon>Pseudomonadota</taxon>
        <taxon>Gammaproteobacteria</taxon>
        <taxon>Candidatus Kentrum</taxon>
    </lineage>
</organism>
<gene>
    <name evidence="4" type="ORF">BECKFW1821C_GA0114237_10286</name>
</gene>
<dbReference type="SUPFAM" id="SSF81324">
    <property type="entry name" value="Voltage-gated potassium channels"/>
    <property type="match status" value="1"/>
</dbReference>
<evidence type="ECO:0000259" key="3">
    <source>
        <dbReference type="Pfam" id="PF07885"/>
    </source>
</evidence>
<feature type="compositionally biased region" description="Basic and acidic residues" evidence="1">
    <location>
        <begin position="204"/>
        <end position="213"/>
    </location>
</feature>
<feature type="transmembrane region" description="Helical" evidence="2">
    <location>
        <begin position="37"/>
        <end position="56"/>
    </location>
</feature>
<dbReference type="AlphaFoldDB" id="A0A450TST3"/>
<dbReference type="Pfam" id="PF07885">
    <property type="entry name" value="Ion_trans_2"/>
    <property type="match status" value="1"/>
</dbReference>
<keyword evidence="2" id="KW-1133">Transmembrane helix</keyword>